<keyword evidence="3" id="KW-1185">Reference proteome</keyword>
<dbReference type="PANTHER" id="PTHR39218">
    <property type="entry name" value="OXIDOREDUCTASE 14 KDA SUBUNIT, PUTATIVE (AFU_ORTHOLOGUE AFUA_1G12110)-RELATED"/>
    <property type="match status" value="1"/>
</dbReference>
<dbReference type="PANTHER" id="PTHR39218:SF1">
    <property type="entry name" value="OXIDOREDUCTASE 14 KDA SUBUNIT, PUTATIVE (AFU_ORTHOLOGUE AFUA_1G12110)-RELATED"/>
    <property type="match status" value="1"/>
</dbReference>
<organism evidence="2 3">
    <name type="scientific">Neolecta irregularis (strain DAH-3)</name>
    <dbReference type="NCBI Taxonomy" id="1198029"/>
    <lineage>
        <taxon>Eukaryota</taxon>
        <taxon>Fungi</taxon>
        <taxon>Dikarya</taxon>
        <taxon>Ascomycota</taxon>
        <taxon>Taphrinomycotina</taxon>
        <taxon>Neolectales</taxon>
        <taxon>Neolectaceae</taxon>
        <taxon>Neolecta</taxon>
    </lineage>
</organism>
<evidence type="ECO:0000256" key="1">
    <source>
        <dbReference type="SAM" id="Phobius"/>
    </source>
</evidence>
<comment type="caution">
    <text evidence="2">The sequence shown here is derived from an EMBL/GenBank/DDBJ whole genome shotgun (WGS) entry which is preliminary data.</text>
</comment>
<evidence type="ECO:0008006" key="4">
    <source>
        <dbReference type="Google" id="ProtNLM"/>
    </source>
</evidence>
<keyword evidence="1" id="KW-1133">Transmembrane helix</keyword>
<dbReference type="AlphaFoldDB" id="A0A1U7LHF0"/>
<name>A0A1U7LHF0_NEOID</name>
<dbReference type="EMBL" id="LXFE01004020">
    <property type="protein sequence ID" value="OLL22023.1"/>
    <property type="molecule type" value="Genomic_DNA"/>
</dbReference>
<sequence>MPMKENLIGWAAFGLAVRFYQLGLQKLPLFNNPSGHVLSMVGCAAVGGWLYTIEVKQLDAMRDRRDILLANRFRRAQEDQERERILRQVMKKVS</sequence>
<protein>
    <recommendedName>
        <fullName evidence="4">NADH-ubiquinone oxidoreductase 14 kDa subunit</fullName>
    </recommendedName>
</protein>
<evidence type="ECO:0000313" key="3">
    <source>
        <dbReference type="Proteomes" id="UP000186594"/>
    </source>
</evidence>
<reference evidence="2 3" key="1">
    <citation type="submission" date="2016-04" db="EMBL/GenBank/DDBJ databases">
        <title>Evolutionary innovation and constraint leading to complex multicellularity in the Ascomycota.</title>
        <authorList>
            <person name="Cisse O."/>
            <person name="Nguyen A."/>
            <person name="Hewitt D.A."/>
            <person name="Jedd G."/>
            <person name="Stajich J.E."/>
        </authorList>
    </citation>
    <scope>NUCLEOTIDE SEQUENCE [LARGE SCALE GENOMIC DNA]</scope>
    <source>
        <strain evidence="2 3">DAH-3</strain>
    </source>
</reference>
<dbReference type="OrthoDB" id="2141050at2759"/>
<feature type="transmembrane region" description="Helical" evidence="1">
    <location>
        <begin position="35"/>
        <end position="55"/>
    </location>
</feature>
<gene>
    <name evidence="2" type="ORF">NEOLI_004737</name>
</gene>
<dbReference type="Proteomes" id="UP000186594">
    <property type="component" value="Unassembled WGS sequence"/>
</dbReference>
<dbReference type="OMA" id="ENLIGWA"/>
<accession>A0A1U7LHF0</accession>
<keyword evidence="1" id="KW-0812">Transmembrane</keyword>
<keyword evidence="1" id="KW-0472">Membrane</keyword>
<proteinExistence type="predicted"/>
<evidence type="ECO:0000313" key="2">
    <source>
        <dbReference type="EMBL" id="OLL22023.1"/>
    </source>
</evidence>